<gene>
    <name evidence="1" type="ORF">C0Q70_10725</name>
</gene>
<dbReference type="Proteomes" id="UP000245119">
    <property type="component" value="Linkage Group LG6"/>
</dbReference>
<organism evidence="1 2">
    <name type="scientific">Pomacea canaliculata</name>
    <name type="common">Golden apple snail</name>
    <dbReference type="NCBI Taxonomy" id="400727"/>
    <lineage>
        <taxon>Eukaryota</taxon>
        <taxon>Metazoa</taxon>
        <taxon>Spiralia</taxon>
        <taxon>Lophotrochozoa</taxon>
        <taxon>Mollusca</taxon>
        <taxon>Gastropoda</taxon>
        <taxon>Caenogastropoda</taxon>
        <taxon>Architaenioglossa</taxon>
        <taxon>Ampullarioidea</taxon>
        <taxon>Ampullariidae</taxon>
        <taxon>Pomacea</taxon>
    </lineage>
</organism>
<evidence type="ECO:0000313" key="2">
    <source>
        <dbReference type="Proteomes" id="UP000245119"/>
    </source>
</evidence>
<name>A0A2T7P405_POMCA</name>
<comment type="caution">
    <text evidence="1">The sequence shown here is derived from an EMBL/GenBank/DDBJ whole genome shotgun (WGS) entry which is preliminary data.</text>
</comment>
<proteinExistence type="predicted"/>
<sequence length="132" mass="15012">MQAVERSLIDHQDRGHQPTFLEVHENDIPLHQSSPVQETGEQVHLQELHTGIVVAHVGSGNLFPPMASAETSWRGHDLSHRLETEHDYEVHGNRNRIVYLLATQDTDRLPVHTLYATLSVRVRRIDTTITDS</sequence>
<dbReference type="EMBL" id="PZQS01000006">
    <property type="protein sequence ID" value="PVD28140.1"/>
    <property type="molecule type" value="Genomic_DNA"/>
</dbReference>
<evidence type="ECO:0000313" key="1">
    <source>
        <dbReference type="EMBL" id="PVD28140.1"/>
    </source>
</evidence>
<accession>A0A2T7P405</accession>
<dbReference type="AlphaFoldDB" id="A0A2T7P405"/>
<reference evidence="1 2" key="1">
    <citation type="submission" date="2018-04" db="EMBL/GenBank/DDBJ databases">
        <title>The genome of golden apple snail Pomacea canaliculata provides insight into stress tolerance and invasive adaptation.</title>
        <authorList>
            <person name="Liu C."/>
            <person name="Liu B."/>
            <person name="Ren Y."/>
            <person name="Zhang Y."/>
            <person name="Wang H."/>
            <person name="Li S."/>
            <person name="Jiang F."/>
            <person name="Yin L."/>
            <person name="Zhang G."/>
            <person name="Qian W."/>
            <person name="Fan W."/>
        </authorList>
    </citation>
    <scope>NUCLEOTIDE SEQUENCE [LARGE SCALE GENOMIC DNA]</scope>
    <source>
        <strain evidence="1">SZHN2017</strain>
        <tissue evidence="1">Muscle</tissue>
    </source>
</reference>
<protein>
    <submittedName>
        <fullName evidence="1">Uncharacterized protein</fullName>
    </submittedName>
</protein>
<keyword evidence="2" id="KW-1185">Reference proteome</keyword>